<dbReference type="Proteomes" id="UP001187315">
    <property type="component" value="Unassembled WGS sequence"/>
</dbReference>
<dbReference type="AlphaFoldDB" id="A0AA88T7S6"/>
<evidence type="ECO:0000313" key="2">
    <source>
        <dbReference type="Proteomes" id="UP001187315"/>
    </source>
</evidence>
<protein>
    <submittedName>
        <fullName evidence="1">Uncharacterized protein</fullName>
    </submittedName>
</protein>
<evidence type="ECO:0000313" key="1">
    <source>
        <dbReference type="EMBL" id="KAK2864659.1"/>
    </source>
</evidence>
<proteinExistence type="predicted"/>
<organism evidence="1 2">
    <name type="scientific">Tachysurus vachellii</name>
    <name type="common">Darkbarbel catfish</name>
    <name type="synonym">Pelteobagrus vachellii</name>
    <dbReference type="NCBI Taxonomy" id="175792"/>
    <lineage>
        <taxon>Eukaryota</taxon>
        <taxon>Metazoa</taxon>
        <taxon>Chordata</taxon>
        <taxon>Craniata</taxon>
        <taxon>Vertebrata</taxon>
        <taxon>Euteleostomi</taxon>
        <taxon>Actinopterygii</taxon>
        <taxon>Neopterygii</taxon>
        <taxon>Teleostei</taxon>
        <taxon>Ostariophysi</taxon>
        <taxon>Siluriformes</taxon>
        <taxon>Bagridae</taxon>
        <taxon>Tachysurus</taxon>
    </lineage>
</organism>
<dbReference type="EMBL" id="JAVHJS010000003">
    <property type="protein sequence ID" value="KAK2864659.1"/>
    <property type="molecule type" value="Genomic_DNA"/>
</dbReference>
<reference evidence="1" key="1">
    <citation type="submission" date="2023-08" db="EMBL/GenBank/DDBJ databases">
        <title>Pelteobagrus vachellii genome.</title>
        <authorList>
            <person name="Liu H."/>
        </authorList>
    </citation>
    <scope>NUCLEOTIDE SEQUENCE</scope>
    <source>
        <strain evidence="1">PRFRI_2022a</strain>
        <tissue evidence="1">Muscle</tissue>
    </source>
</reference>
<gene>
    <name evidence="1" type="ORF">Q7C36_003813</name>
</gene>
<name>A0AA88T7S6_TACVA</name>
<comment type="caution">
    <text evidence="1">The sequence shown here is derived from an EMBL/GenBank/DDBJ whole genome shotgun (WGS) entry which is preliminary data.</text>
</comment>
<keyword evidence="2" id="KW-1185">Reference proteome</keyword>
<sequence>MQFSLSHTAEIQMQLWILTQCDTRRRLQTEQAEERTAAIRTLFSQSALLLHRSGLIFCSCCPSVAVLLSVCRRDREKSVGGEEEEVEITMRRHFLSWFAVTAWLLRAPAYV</sequence>
<accession>A0AA88T7S6</accession>